<evidence type="ECO:0000313" key="8">
    <source>
        <dbReference type="Proteomes" id="UP000243459"/>
    </source>
</evidence>
<dbReference type="InterPro" id="IPR045074">
    <property type="entry name" value="GST_C_Tau"/>
</dbReference>
<dbReference type="InterPro" id="IPR036249">
    <property type="entry name" value="Thioredoxin-like_sf"/>
</dbReference>
<dbReference type="CDD" id="cd03058">
    <property type="entry name" value="GST_N_Tau"/>
    <property type="match status" value="1"/>
</dbReference>
<dbReference type="Gene3D" id="3.40.30.10">
    <property type="entry name" value="Glutaredoxin"/>
    <property type="match status" value="1"/>
</dbReference>
<dbReference type="InterPro" id="IPR045073">
    <property type="entry name" value="Omega/Tau-like"/>
</dbReference>
<dbReference type="GO" id="GO:0005829">
    <property type="term" value="C:cytosol"/>
    <property type="evidence" value="ECO:0007669"/>
    <property type="project" value="UniProtKB-SubCell"/>
</dbReference>
<dbReference type="OrthoDB" id="202840at2759"/>
<dbReference type="Gene3D" id="1.20.1050.10">
    <property type="match status" value="1"/>
</dbReference>
<dbReference type="SUPFAM" id="SSF52833">
    <property type="entry name" value="Thioredoxin-like"/>
    <property type="match status" value="1"/>
</dbReference>
<dbReference type="GO" id="GO:0006749">
    <property type="term" value="P:glutathione metabolic process"/>
    <property type="evidence" value="ECO:0007669"/>
    <property type="project" value="InterPro"/>
</dbReference>
<dbReference type="InterPro" id="IPR010987">
    <property type="entry name" value="Glutathione-S-Trfase_C-like"/>
</dbReference>
<dbReference type="SUPFAM" id="SSF47616">
    <property type="entry name" value="GST C-terminal domain-like"/>
    <property type="match status" value="1"/>
</dbReference>
<dbReference type="GO" id="GO:0004364">
    <property type="term" value="F:glutathione transferase activity"/>
    <property type="evidence" value="ECO:0007669"/>
    <property type="project" value="UniProtKB-UniRule"/>
</dbReference>
<dbReference type="Proteomes" id="UP000243459">
    <property type="component" value="Chromosome 4"/>
</dbReference>
<dbReference type="FunFam" id="1.20.1050.10:FF:000018">
    <property type="entry name" value="Glutathione S-transferase U20"/>
    <property type="match status" value="1"/>
</dbReference>
<evidence type="ECO:0000256" key="1">
    <source>
        <dbReference type="ARBA" id="ARBA00003701"/>
    </source>
</evidence>
<dbReference type="SFLD" id="SFLDG01152">
    <property type="entry name" value="Main.3:_Omega-_and_Tau-like"/>
    <property type="match status" value="1"/>
</dbReference>
<keyword evidence="2 4" id="KW-0808">Transferase</keyword>
<dbReference type="PROSITE" id="PS50404">
    <property type="entry name" value="GST_NTER"/>
    <property type="match status" value="1"/>
</dbReference>
<proteinExistence type="inferred from homology"/>
<evidence type="ECO:0000259" key="5">
    <source>
        <dbReference type="PROSITE" id="PS50404"/>
    </source>
</evidence>
<comment type="catalytic activity">
    <reaction evidence="3 4">
        <text>RX + glutathione = an S-substituted glutathione + a halide anion + H(+)</text>
        <dbReference type="Rhea" id="RHEA:16437"/>
        <dbReference type="ChEBI" id="CHEBI:15378"/>
        <dbReference type="ChEBI" id="CHEBI:16042"/>
        <dbReference type="ChEBI" id="CHEBI:17792"/>
        <dbReference type="ChEBI" id="CHEBI:57925"/>
        <dbReference type="ChEBI" id="CHEBI:90779"/>
        <dbReference type="EC" id="2.5.1.18"/>
    </reaction>
</comment>
<sequence>MSADELLLLDFWASPFAMRVKIALAEKGVEFKSQEENLLGGKSELLLNSNPVHKKVPVLLHDGKPVLESSIIVSYVDEKWPTPALLPERAYERSVARFWADFSDKKVYESGNKIWKTKGEEQEAAKKDFIQVIKHLEGALGDKDYFGGDTFGFTDIIIIPLTSWFCAFELYGNFKLEDECPKFSAWMKRCGERETVAKVLPEPAKVCEFITMLRKMQGIE</sequence>
<evidence type="ECO:0000256" key="2">
    <source>
        <dbReference type="ARBA" id="ARBA00022679"/>
    </source>
</evidence>
<gene>
    <name evidence="7" type="ORF">A4U43_C04F12420</name>
</gene>
<dbReference type="AlphaFoldDB" id="A0A5P1F546"/>
<evidence type="ECO:0000256" key="4">
    <source>
        <dbReference type="RuleBase" id="RU369102"/>
    </source>
</evidence>
<dbReference type="Pfam" id="PF02798">
    <property type="entry name" value="GST_N"/>
    <property type="match status" value="1"/>
</dbReference>
<dbReference type="Pfam" id="PF13410">
    <property type="entry name" value="GST_C_2"/>
    <property type="match status" value="1"/>
</dbReference>
<protein>
    <recommendedName>
        <fullName evidence="4">Glutathione S-transferase</fullName>
        <ecNumber evidence="4">2.5.1.18</ecNumber>
    </recommendedName>
</protein>
<evidence type="ECO:0000313" key="7">
    <source>
        <dbReference type="EMBL" id="ONK71791.1"/>
    </source>
</evidence>
<name>A0A5P1F546_ASPOF</name>
<comment type="subcellular location">
    <subcellularLocation>
        <location evidence="4">Cytoplasm</location>
        <location evidence="4">Cytosol</location>
    </subcellularLocation>
</comment>
<dbReference type="CDD" id="cd03185">
    <property type="entry name" value="GST_C_Tau"/>
    <property type="match status" value="1"/>
</dbReference>
<dbReference type="SFLD" id="SFLDS00019">
    <property type="entry name" value="Glutathione_Transferase_(cytos"/>
    <property type="match status" value="1"/>
</dbReference>
<dbReference type="Gramene" id="ONK71791">
    <property type="protein sequence ID" value="ONK71791"/>
    <property type="gene ID" value="A4U43_C04F12420"/>
</dbReference>
<accession>A0A5P1F546</accession>
<evidence type="ECO:0000256" key="3">
    <source>
        <dbReference type="ARBA" id="ARBA00047960"/>
    </source>
</evidence>
<dbReference type="InterPro" id="IPR040079">
    <property type="entry name" value="Glutathione_S-Trfase"/>
</dbReference>
<comment type="function">
    <text evidence="4">Is involved in the conjugation of reduced glutathione to a wide number of exogenous and endogenous hydrophobic electrophiles.</text>
</comment>
<keyword evidence="8" id="KW-1185">Reference proteome</keyword>
<dbReference type="InterPro" id="IPR036282">
    <property type="entry name" value="Glutathione-S-Trfase_C_sf"/>
</dbReference>
<comment type="similarity">
    <text evidence="4">Belongs to the GST superfamily.</text>
</comment>
<dbReference type="EMBL" id="CM007384">
    <property type="protein sequence ID" value="ONK71791.1"/>
    <property type="molecule type" value="Genomic_DNA"/>
</dbReference>
<dbReference type="SFLD" id="SFLDG00358">
    <property type="entry name" value="Main_(cytGST)"/>
    <property type="match status" value="1"/>
</dbReference>
<dbReference type="InterPro" id="IPR004045">
    <property type="entry name" value="Glutathione_S-Trfase_N"/>
</dbReference>
<dbReference type="PANTHER" id="PTHR11260">
    <property type="entry name" value="GLUTATHIONE S-TRANSFERASE, GST, SUPERFAMILY, GST DOMAIN CONTAINING"/>
    <property type="match status" value="1"/>
</dbReference>
<organism evidence="7 8">
    <name type="scientific">Asparagus officinalis</name>
    <name type="common">Garden asparagus</name>
    <dbReference type="NCBI Taxonomy" id="4686"/>
    <lineage>
        <taxon>Eukaryota</taxon>
        <taxon>Viridiplantae</taxon>
        <taxon>Streptophyta</taxon>
        <taxon>Embryophyta</taxon>
        <taxon>Tracheophyta</taxon>
        <taxon>Spermatophyta</taxon>
        <taxon>Magnoliopsida</taxon>
        <taxon>Liliopsida</taxon>
        <taxon>Asparagales</taxon>
        <taxon>Asparagaceae</taxon>
        <taxon>Asparagoideae</taxon>
        <taxon>Asparagus</taxon>
    </lineage>
</organism>
<dbReference type="OMA" id="LRKMHGI"/>
<keyword evidence="4" id="KW-0963">Cytoplasm</keyword>
<dbReference type="PROSITE" id="PS50405">
    <property type="entry name" value="GST_CTER"/>
    <property type="match status" value="1"/>
</dbReference>
<feature type="domain" description="GST N-terminal" evidence="5">
    <location>
        <begin position="4"/>
        <end position="84"/>
    </location>
</feature>
<evidence type="ECO:0000259" key="6">
    <source>
        <dbReference type="PROSITE" id="PS50405"/>
    </source>
</evidence>
<feature type="domain" description="GST C-terminal" evidence="6">
    <location>
        <begin position="89"/>
        <end position="213"/>
    </location>
</feature>
<dbReference type="PANTHER" id="PTHR11260:SF547">
    <property type="entry name" value="GLUTATHIONE S-TRANSFERASE"/>
    <property type="match status" value="1"/>
</dbReference>
<dbReference type="FunFam" id="3.40.30.10:FF:000014">
    <property type="entry name" value="Tau class glutathione S-transferase"/>
    <property type="match status" value="1"/>
</dbReference>
<comment type="function">
    <text evidence="1">Conjugation of reduced glutathione to a wide number of exogenous and endogenous hydrophobic electrophiles.</text>
</comment>
<dbReference type="EC" id="2.5.1.18" evidence="4"/>
<reference evidence="8" key="1">
    <citation type="journal article" date="2017" name="Nat. Commun.">
        <title>The asparagus genome sheds light on the origin and evolution of a young Y chromosome.</title>
        <authorList>
            <person name="Harkess A."/>
            <person name="Zhou J."/>
            <person name="Xu C."/>
            <person name="Bowers J.E."/>
            <person name="Van der Hulst R."/>
            <person name="Ayyampalayam S."/>
            <person name="Mercati F."/>
            <person name="Riccardi P."/>
            <person name="McKain M.R."/>
            <person name="Kakrana A."/>
            <person name="Tang H."/>
            <person name="Ray J."/>
            <person name="Groenendijk J."/>
            <person name="Arikit S."/>
            <person name="Mathioni S.M."/>
            <person name="Nakano M."/>
            <person name="Shan H."/>
            <person name="Telgmann-Rauber A."/>
            <person name="Kanno A."/>
            <person name="Yue Z."/>
            <person name="Chen H."/>
            <person name="Li W."/>
            <person name="Chen Y."/>
            <person name="Xu X."/>
            <person name="Zhang Y."/>
            <person name="Luo S."/>
            <person name="Chen H."/>
            <person name="Gao J."/>
            <person name="Mao Z."/>
            <person name="Pires J.C."/>
            <person name="Luo M."/>
            <person name="Kudrna D."/>
            <person name="Wing R.A."/>
            <person name="Meyers B.C."/>
            <person name="Yi K."/>
            <person name="Kong H."/>
            <person name="Lavrijsen P."/>
            <person name="Sunseri F."/>
            <person name="Falavigna A."/>
            <person name="Ye Y."/>
            <person name="Leebens-Mack J.H."/>
            <person name="Chen G."/>
        </authorList>
    </citation>
    <scope>NUCLEOTIDE SEQUENCE [LARGE SCALE GENOMIC DNA]</scope>
    <source>
        <strain evidence="8">cv. DH0086</strain>
    </source>
</reference>